<evidence type="ECO:0000313" key="3">
    <source>
        <dbReference type="Proteomes" id="UP000823775"/>
    </source>
</evidence>
<feature type="compositionally biased region" description="Basic and acidic residues" evidence="1">
    <location>
        <begin position="156"/>
        <end position="167"/>
    </location>
</feature>
<gene>
    <name evidence="2" type="ORF">HAX54_007923</name>
</gene>
<comment type="caution">
    <text evidence="2">The sequence shown here is derived from an EMBL/GenBank/DDBJ whole genome shotgun (WGS) entry which is preliminary data.</text>
</comment>
<sequence length="195" mass="21717">MLASCVDQIQEIPLDSTCMIQTKDSEPSSDQVYIVQQSDLEQNQILESELVQKHKLGLGLNHGQRLNSDFQGTVGFLGQNLVQNSSSGVEVSQVQATGLVHRLGSIQMQLSVAEQVEEGYEQTQLQRSPLRGTDQDQSNRSKSKNKLSKKRRDALKKKLEVQNRETQESPALMIDGRNNSSPLQSLNNHNDTTKS</sequence>
<feature type="region of interest" description="Disordered" evidence="1">
    <location>
        <begin position="120"/>
        <end position="195"/>
    </location>
</feature>
<feature type="compositionally biased region" description="Polar residues" evidence="1">
    <location>
        <begin position="177"/>
        <end position="195"/>
    </location>
</feature>
<evidence type="ECO:0000256" key="1">
    <source>
        <dbReference type="SAM" id="MobiDB-lite"/>
    </source>
</evidence>
<accession>A0ABS8WXI3</accession>
<dbReference type="Proteomes" id="UP000823775">
    <property type="component" value="Unassembled WGS sequence"/>
</dbReference>
<proteinExistence type="predicted"/>
<reference evidence="2 3" key="1">
    <citation type="journal article" date="2021" name="BMC Genomics">
        <title>Datura genome reveals duplications of psychoactive alkaloid biosynthetic genes and high mutation rate following tissue culture.</title>
        <authorList>
            <person name="Rajewski A."/>
            <person name="Carter-House D."/>
            <person name="Stajich J."/>
            <person name="Litt A."/>
        </authorList>
    </citation>
    <scope>NUCLEOTIDE SEQUENCE [LARGE SCALE GENOMIC DNA]</scope>
    <source>
        <strain evidence="2">AR-01</strain>
    </source>
</reference>
<dbReference type="EMBL" id="JACEIK010014064">
    <property type="protein sequence ID" value="MCE3216755.1"/>
    <property type="molecule type" value="Genomic_DNA"/>
</dbReference>
<evidence type="ECO:0000313" key="2">
    <source>
        <dbReference type="EMBL" id="MCE3216755.1"/>
    </source>
</evidence>
<protein>
    <submittedName>
        <fullName evidence="2">Uncharacterized protein</fullName>
    </submittedName>
</protein>
<feature type="compositionally biased region" description="Basic residues" evidence="1">
    <location>
        <begin position="141"/>
        <end position="155"/>
    </location>
</feature>
<organism evidence="2 3">
    <name type="scientific">Datura stramonium</name>
    <name type="common">Jimsonweed</name>
    <name type="synonym">Common thornapple</name>
    <dbReference type="NCBI Taxonomy" id="4076"/>
    <lineage>
        <taxon>Eukaryota</taxon>
        <taxon>Viridiplantae</taxon>
        <taxon>Streptophyta</taxon>
        <taxon>Embryophyta</taxon>
        <taxon>Tracheophyta</taxon>
        <taxon>Spermatophyta</taxon>
        <taxon>Magnoliopsida</taxon>
        <taxon>eudicotyledons</taxon>
        <taxon>Gunneridae</taxon>
        <taxon>Pentapetalae</taxon>
        <taxon>asterids</taxon>
        <taxon>lamiids</taxon>
        <taxon>Solanales</taxon>
        <taxon>Solanaceae</taxon>
        <taxon>Solanoideae</taxon>
        <taxon>Datureae</taxon>
        <taxon>Datura</taxon>
    </lineage>
</organism>
<name>A0ABS8WXI3_DATST</name>
<keyword evidence="3" id="KW-1185">Reference proteome</keyword>